<dbReference type="PROSITE" id="PS51186">
    <property type="entry name" value="GNAT"/>
    <property type="match status" value="1"/>
</dbReference>
<keyword evidence="5" id="KW-1185">Reference proteome</keyword>
<sequence length="165" mass="19586">MIDIREVKTTEIEQVSKFLLKTMQEVYPFQLSEKSLRDLTEMESLFIERTDATMIAAFHNERVVGTIAVRRYDGRIASLFDRYNLDTTCEIIKCYVDKSERRKGIGSLLMNRVRRFCREANYSTLYLHTHHFLPGGFHFWTKKGFQVTIEDMDEFETIHMEQLID</sequence>
<dbReference type="CDD" id="cd04301">
    <property type="entry name" value="NAT_SF"/>
    <property type="match status" value="1"/>
</dbReference>
<accession>A0A9X2I6V4</accession>
<evidence type="ECO:0000256" key="2">
    <source>
        <dbReference type="ARBA" id="ARBA00023315"/>
    </source>
</evidence>
<dbReference type="GO" id="GO:0016747">
    <property type="term" value="F:acyltransferase activity, transferring groups other than amino-acyl groups"/>
    <property type="evidence" value="ECO:0007669"/>
    <property type="project" value="InterPro"/>
</dbReference>
<dbReference type="Proteomes" id="UP001139150">
    <property type="component" value="Unassembled WGS sequence"/>
</dbReference>
<dbReference type="InterPro" id="IPR051556">
    <property type="entry name" value="N-term/lysine_N-AcTrnsfr"/>
</dbReference>
<evidence type="ECO:0000313" key="4">
    <source>
        <dbReference type="EMBL" id="MCL7748868.1"/>
    </source>
</evidence>
<evidence type="ECO:0000256" key="1">
    <source>
        <dbReference type="ARBA" id="ARBA00022679"/>
    </source>
</evidence>
<evidence type="ECO:0000313" key="5">
    <source>
        <dbReference type="Proteomes" id="UP001139150"/>
    </source>
</evidence>
<keyword evidence="2" id="KW-0012">Acyltransferase</keyword>
<gene>
    <name evidence="4" type="ORF">MF646_17255</name>
</gene>
<dbReference type="Pfam" id="PF00583">
    <property type="entry name" value="Acetyltransf_1"/>
    <property type="match status" value="1"/>
</dbReference>
<dbReference type="InterPro" id="IPR000182">
    <property type="entry name" value="GNAT_dom"/>
</dbReference>
<comment type="caution">
    <text evidence="4">The sequence shown here is derived from an EMBL/GenBank/DDBJ whole genome shotgun (WGS) entry which is preliminary data.</text>
</comment>
<reference evidence="4" key="1">
    <citation type="submission" date="2022-02" db="EMBL/GenBank/DDBJ databases">
        <title>Halalkalibacter sp. nov. isolated from Lonar Lake, India.</title>
        <authorList>
            <person name="Joshi A."/>
            <person name="Thite S."/>
            <person name="Lodha T."/>
        </authorList>
    </citation>
    <scope>NUCLEOTIDE SEQUENCE</scope>
    <source>
        <strain evidence="4">MEB205</strain>
    </source>
</reference>
<protein>
    <submittedName>
        <fullName evidence="4">GNAT family N-acetyltransferase</fullName>
    </submittedName>
</protein>
<name>A0A9X2I6V4_9BACI</name>
<feature type="domain" description="N-acetyltransferase" evidence="3">
    <location>
        <begin position="2"/>
        <end position="165"/>
    </location>
</feature>
<dbReference type="RefSeq" id="WP_250097753.1">
    <property type="nucleotide sequence ID" value="NZ_JAKRYL010000020.1"/>
</dbReference>
<dbReference type="SUPFAM" id="SSF55729">
    <property type="entry name" value="Acyl-CoA N-acyltransferases (Nat)"/>
    <property type="match status" value="1"/>
</dbReference>
<evidence type="ECO:0000259" key="3">
    <source>
        <dbReference type="PROSITE" id="PS51186"/>
    </source>
</evidence>
<dbReference type="AlphaFoldDB" id="A0A9X2I6V4"/>
<dbReference type="EMBL" id="JAKRYL010000020">
    <property type="protein sequence ID" value="MCL7748868.1"/>
    <property type="molecule type" value="Genomic_DNA"/>
</dbReference>
<dbReference type="PANTHER" id="PTHR42919">
    <property type="entry name" value="N-ALPHA-ACETYLTRANSFERASE"/>
    <property type="match status" value="1"/>
</dbReference>
<dbReference type="Gene3D" id="3.40.630.30">
    <property type="match status" value="1"/>
</dbReference>
<dbReference type="PANTHER" id="PTHR42919:SF8">
    <property type="entry name" value="N-ALPHA-ACETYLTRANSFERASE 50"/>
    <property type="match status" value="1"/>
</dbReference>
<dbReference type="InterPro" id="IPR016181">
    <property type="entry name" value="Acyl_CoA_acyltransferase"/>
</dbReference>
<proteinExistence type="predicted"/>
<keyword evidence="1" id="KW-0808">Transferase</keyword>
<organism evidence="4 5">
    <name type="scientific">Halalkalibacter alkaliphilus</name>
    <dbReference type="NCBI Taxonomy" id="2917993"/>
    <lineage>
        <taxon>Bacteria</taxon>
        <taxon>Bacillati</taxon>
        <taxon>Bacillota</taxon>
        <taxon>Bacilli</taxon>
        <taxon>Bacillales</taxon>
        <taxon>Bacillaceae</taxon>
        <taxon>Halalkalibacter</taxon>
    </lineage>
</organism>